<organism evidence="1 2">
    <name type="scientific">Tanacetum coccineum</name>
    <dbReference type="NCBI Taxonomy" id="301880"/>
    <lineage>
        <taxon>Eukaryota</taxon>
        <taxon>Viridiplantae</taxon>
        <taxon>Streptophyta</taxon>
        <taxon>Embryophyta</taxon>
        <taxon>Tracheophyta</taxon>
        <taxon>Spermatophyta</taxon>
        <taxon>Magnoliopsida</taxon>
        <taxon>eudicotyledons</taxon>
        <taxon>Gunneridae</taxon>
        <taxon>Pentapetalae</taxon>
        <taxon>asterids</taxon>
        <taxon>campanulids</taxon>
        <taxon>Asterales</taxon>
        <taxon>Asteraceae</taxon>
        <taxon>Asteroideae</taxon>
        <taxon>Anthemideae</taxon>
        <taxon>Anthemidinae</taxon>
        <taxon>Tanacetum</taxon>
    </lineage>
</organism>
<evidence type="ECO:0000313" key="1">
    <source>
        <dbReference type="EMBL" id="GJS53884.1"/>
    </source>
</evidence>
<gene>
    <name evidence="1" type="ORF">Tco_0627246</name>
</gene>
<sequence length="216" mass="26123">MVFLPNSKKPAPVFHSCQRDPKAPTMTFLNQDMFYLKHGNSRTKKYILSLHKYPAVLFPDDDIEERTSRWKEKRDKLEEVYSNLKIVEVIRTSYELGHEHKFITELIVRRANRKINSIKEQDYKYLNKNDIEDLYLLCVNGKVDDYKETGVLVILKKYSKDMKYGYIDSSPSDDDVEYLRYYEEDIENHLKHRDQMRRWEMYVNGRLLRSRRDHLE</sequence>
<protein>
    <submittedName>
        <fullName evidence="1">Uncharacterized protein</fullName>
    </submittedName>
</protein>
<dbReference type="Proteomes" id="UP001151760">
    <property type="component" value="Unassembled WGS sequence"/>
</dbReference>
<reference evidence="1" key="1">
    <citation type="journal article" date="2022" name="Int. J. Mol. Sci.">
        <title>Draft Genome of Tanacetum Coccineum: Genomic Comparison of Closely Related Tanacetum-Family Plants.</title>
        <authorList>
            <person name="Yamashiro T."/>
            <person name="Shiraishi A."/>
            <person name="Nakayama K."/>
            <person name="Satake H."/>
        </authorList>
    </citation>
    <scope>NUCLEOTIDE SEQUENCE</scope>
</reference>
<name>A0ABQ4WLX4_9ASTR</name>
<keyword evidence="2" id="KW-1185">Reference proteome</keyword>
<comment type="caution">
    <text evidence="1">The sequence shown here is derived from an EMBL/GenBank/DDBJ whole genome shotgun (WGS) entry which is preliminary data.</text>
</comment>
<accession>A0ABQ4WLX4</accession>
<reference evidence="1" key="2">
    <citation type="submission" date="2022-01" db="EMBL/GenBank/DDBJ databases">
        <authorList>
            <person name="Yamashiro T."/>
            <person name="Shiraishi A."/>
            <person name="Satake H."/>
            <person name="Nakayama K."/>
        </authorList>
    </citation>
    <scope>NUCLEOTIDE SEQUENCE</scope>
</reference>
<dbReference type="EMBL" id="BQNB010008757">
    <property type="protein sequence ID" value="GJS53884.1"/>
    <property type="molecule type" value="Genomic_DNA"/>
</dbReference>
<proteinExistence type="predicted"/>
<evidence type="ECO:0000313" key="2">
    <source>
        <dbReference type="Proteomes" id="UP001151760"/>
    </source>
</evidence>